<dbReference type="RefSeq" id="WP_159252724.1">
    <property type="nucleotide sequence ID" value="NZ_CP157400.1"/>
</dbReference>
<dbReference type="EMBL" id="CP157400">
    <property type="protein sequence ID" value="XBS08462.1"/>
    <property type="molecule type" value="Genomic_DNA"/>
</dbReference>
<protein>
    <submittedName>
        <fullName evidence="1">Uncharacterized protein</fullName>
    </submittedName>
</protein>
<evidence type="ECO:0000313" key="1">
    <source>
        <dbReference type="EMBL" id="XBS08462.1"/>
    </source>
</evidence>
<sequence>MELFIEGKQLKNAQISFDSNNKFDGFSVPVSFENDAKLLSELTDKATGLYNGQKIDILSITKIENFMYLVQARLSNSRS</sequence>
<reference evidence="1" key="2">
    <citation type="submission" date="2024-05" db="EMBL/GenBank/DDBJ databases">
        <authorList>
            <person name="Chen H."/>
        </authorList>
    </citation>
    <scope>NUCLEOTIDE SEQUENCE</scope>
    <source>
        <strain evidence="1">CGMCC 7049</strain>
    </source>
</reference>
<organism evidence="1">
    <name type="scientific">Pediococcus pentosaceus CGMCC 7049</name>
    <dbReference type="NCBI Taxonomy" id="1460385"/>
    <lineage>
        <taxon>Bacteria</taxon>
        <taxon>Bacillati</taxon>
        <taxon>Bacillota</taxon>
        <taxon>Bacilli</taxon>
        <taxon>Lactobacillales</taxon>
        <taxon>Lactobacillaceae</taxon>
        <taxon>Pediococcus</taxon>
    </lineage>
</organism>
<name>A0AAU7NLG1_PEDPE</name>
<gene>
    <name evidence="1" type="ORF">BB06_00450</name>
</gene>
<reference evidence="1" key="1">
    <citation type="submission" date="2014-02" db="EMBL/GenBank/DDBJ databases">
        <authorList>
            <person name="Zhao D."/>
            <person name="Dong X."/>
            <person name="Li Y."/>
            <person name="Lv L."/>
            <person name="Zhao D."/>
            <person name="Gao Y."/>
            <person name="Wang Y."/>
            <person name="Li Y."/>
        </authorList>
    </citation>
    <scope>NUCLEOTIDE SEQUENCE</scope>
    <source>
        <strain evidence="1">CGMCC 7049</strain>
    </source>
</reference>
<proteinExistence type="predicted"/>
<dbReference type="AlphaFoldDB" id="A0AAU7NLG1"/>
<accession>A0AAU7NLG1</accession>